<gene>
    <name evidence="2" type="ORF">MMF98_08455</name>
</gene>
<evidence type="ECO:0000256" key="1">
    <source>
        <dbReference type="SAM" id="MobiDB-lite"/>
    </source>
</evidence>
<organism evidence="2 3">
    <name type="scientific">Variovorax terrae</name>
    <dbReference type="NCBI Taxonomy" id="2923278"/>
    <lineage>
        <taxon>Bacteria</taxon>
        <taxon>Pseudomonadati</taxon>
        <taxon>Pseudomonadota</taxon>
        <taxon>Betaproteobacteria</taxon>
        <taxon>Burkholderiales</taxon>
        <taxon>Comamonadaceae</taxon>
        <taxon>Variovorax</taxon>
    </lineage>
</organism>
<name>A0A9X1VZA4_9BURK</name>
<dbReference type="EMBL" id="JALGBI010000001">
    <property type="protein sequence ID" value="MCJ0763238.1"/>
    <property type="molecule type" value="Genomic_DNA"/>
</dbReference>
<keyword evidence="3" id="KW-1185">Reference proteome</keyword>
<accession>A0A9X1VZA4</accession>
<dbReference type="RefSeq" id="WP_243305835.1">
    <property type="nucleotide sequence ID" value="NZ_JALGBI010000001.1"/>
</dbReference>
<proteinExistence type="predicted"/>
<reference evidence="2" key="1">
    <citation type="submission" date="2022-03" db="EMBL/GenBank/DDBJ databases">
        <authorList>
            <person name="Woo C.Y."/>
        </authorList>
    </citation>
    <scope>NUCLEOTIDE SEQUENCE</scope>
    <source>
        <strain evidence="2">CYS-02</strain>
    </source>
</reference>
<protein>
    <submittedName>
        <fullName evidence="2">Uncharacterized protein</fullName>
    </submittedName>
</protein>
<feature type="region of interest" description="Disordered" evidence="1">
    <location>
        <begin position="28"/>
        <end position="47"/>
    </location>
</feature>
<comment type="caution">
    <text evidence="2">The sequence shown here is derived from an EMBL/GenBank/DDBJ whole genome shotgun (WGS) entry which is preliminary data.</text>
</comment>
<evidence type="ECO:0000313" key="3">
    <source>
        <dbReference type="Proteomes" id="UP001139447"/>
    </source>
</evidence>
<dbReference type="Proteomes" id="UP001139447">
    <property type="component" value="Unassembled WGS sequence"/>
</dbReference>
<dbReference type="AlphaFoldDB" id="A0A9X1VZA4"/>
<evidence type="ECO:0000313" key="2">
    <source>
        <dbReference type="EMBL" id="MCJ0763238.1"/>
    </source>
</evidence>
<sequence length="47" mass="4871">MTLCPIAMAVGCSKCPAFSVCPLKTVIGDQPKAKDAPPKAAQTKKKP</sequence>